<reference evidence="1 2" key="1">
    <citation type="submission" date="2010-01" db="EMBL/GenBank/DDBJ databases">
        <authorList>
            <person name="Muzny D."/>
            <person name="Qin X."/>
            <person name="Deng J."/>
            <person name="Jiang H."/>
            <person name="Liu Y."/>
            <person name="Qu J."/>
            <person name="Song X.-Z."/>
            <person name="Zhang L."/>
            <person name="Thornton R."/>
            <person name="Coyle M."/>
            <person name="Francisco L."/>
            <person name="Jackson L."/>
            <person name="Javaid M."/>
            <person name="Korchina V."/>
            <person name="Kovar C."/>
            <person name="Mata R."/>
            <person name="Mathew T."/>
            <person name="Ngo R."/>
            <person name="Nguyen L."/>
            <person name="Nguyen N."/>
            <person name="Okwuonu G."/>
            <person name="Ongeri F."/>
            <person name="Pham C."/>
            <person name="Simmons D."/>
            <person name="Wilczek-Boney K."/>
            <person name="Hale W."/>
            <person name="Jakkamsetti A."/>
            <person name="Pham P."/>
            <person name="Ruth R."/>
            <person name="San Lucas F."/>
            <person name="Warren J."/>
            <person name="Zhang J."/>
            <person name="Zhao Z."/>
            <person name="Zhou C."/>
            <person name="Zhu D."/>
            <person name="Lee S."/>
            <person name="Bess C."/>
            <person name="Blankenburg K."/>
            <person name="Forbes L."/>
            <person name="Fu Q."/>
            <person name="Gubbala S."/>
            <person name="Hirani K."/>
            <person name="Jayaseelan J.C."/>
            <person name="Lara F."/>
            <person name="Munidasa M."/>
            <person name="Palculict T."/>
            <person name="Patil S."/>
            <person name="Pu L.-L."/>
            <person name="Saada N."/>
            <person name="Tang L."/>
            <person name="Weissenberger G."/>
            <person name="Zhu Y."/>
            <person name="Hemphill L."/>
            <person name="Shang Y."/>
            <person name="Youmans B."/>
            <person name="Ayvaz T."/>
            <person name="Ross M."/>
            <person name="Santibanez J."/>
            <person name="Aqrawi P."/>
            <person name="Gross S."/>
            <person name="Joshi V."/>
            <person name="Fowler G."/>
            <person name="Nazareth L."/>
            <person name="Reid J."/>
            <person name="Worley K."/>
            <person name="Petrosino J."/>
            <person name="Highlander S."/>
            <person name="Gibbs R."/>
        </authorList>
    </citation>
    <scope>NUCLEOTIDE SEQUENCE [LARGE SCALE GENOMIC DNA]</scope>
    <source>
        <strain evidence="1 2">DSM 4582</strain>
    </source>
</reference>
<organism evidence="1 2">
    <name type="scientific">Serratia odorifera DSM 4582</name>
    <dbReference type="NCBI Taxonomy" id="667129"/>
    <lineage>
        <taxon>Bacteria</taxon>
        <taxon>Pseudomonadati</taxon>
        <taxon>Pseudomonadota</taxon>
        <taxon>Gammaproteobacteria</taxon>
        <taxon>Enterobacterales</taxon>
        <taxon>Yersiniaceae</taxon>
        <taxon>Serratia</taxon>
    </lineage>
</organism>
<gene>
    <name evidence="1" type="ORF">HMPREF0758_2930</name>
</gene>
<sequence>MSFLKNLIVPHISLDIFDERRKKFMIMDANDDIDNNLNRLKSEDRTVLKIQNESIVTNKEISDTVFNNQSNLIILNISHHYNMSL</sequence>
<protein>
    <submittedName>
        <fullName evidence="1">Uncharacterized protein</fullName>
    </submittedName>
</protein>
<dbReference type="Proteomes" id="UP000005723">
    <property type="component" value="Unassembled WGS sequence"/>
</dbReference>
<accession>D4E430</accession>
<dbReference type="EMBL" id="ADBY01000048">
    <property type="protein sequence ID" value="EFE95239.1"/>
    <property type="molecule type" value="Genomic_DNA"/>
</dbReference>
<keyword evidence="2" id="KW-1185">Reference proteome</keyword>
<dbReference type="HOGENOM" id="CLU_192160_0_0_6"/>
<name>D4E430_SEROD</name>
<comment type="caution">
    <text evidence="1">The sequence shown here is derived from an EMBL/GenBank/DDBJ whole genome shotgun (WGS) entry which is preliminary data.</text>
</comment>
<proteinExistence type="predicted"/>
<evidence type="ECO:0000313" key="1">
    <source>
        <dbReference type="EMBL" id="EFE95239.1"/>
    </source>
</evidence>
<evidence type="ECO:0000313" key="2">
    <source>
        <dbReference type="Proteomes" id="UP000005723"/>
    </source>
</evidence>
<dbReference type="AlphaFoldDB" id="D4E430"/>